<protein>
    <submittedName>
        <fullName evidence="1">Uncharacterized protein</fullName>
    </submittedName>
</protein>
<proteinExistence type="predicted"/>
<dbReference type="EMBL" id="JAEKPD010000010">
    <property type="protein sequence ID" value="MBJ3763554.1"/>
    <property type="molecule type" value="Genomic_DNA"/>
</dbReference>
<gene>
    <name evidence="1" type="ORF">ILP92_12430</name>
</gene>
<name>A0A934IAL1_9RHOB</name>
<dbReference type="RefSeq" id="WP_198916714.1">
    <property type="nucleotide sequence ID" value="NZ_JAEKPD010000010.1"/>
</dbReference>
<dbReference type="Proteomes" id="UP000642488">
    <property type="component" value="Unassembled WGS sequence"/>
</dbReference>
<evidence type="ECO:0000313" key="1">
    <source>
        <dbReference type="EMBL" id="MBJ3763554.1"/>
    </source>
</evidence>
<accession>A0A934IAL1</accession>
<organism evidence="1 2">
    <name type="scientific">Palleronia pontilimi</name>
    <dbReference type="NCBI Taxonomy" id="1964209"/>
    <lineage>
        <taxon>Bacteria</taxon>
        <taxon>Pseudomonadati</taxon>
        <taxon>Pseudomonadota</taxon>
        <taxon>Alphaproteobacteria</taxon>
        <taxon>Rhodobacterales</taxon>
        <taxon>Roseobacteraceae</taxon>
        <taxon>Palleronia</taxon>
    </lineage>
</organism>
<comment type="caution">
    <text evidence="1">The sequence shown here is derived from an EMBL/GenBank/DDBJ whole genome shotgun (WGS) entry which is preliminary data.</text>
</comment>
<keyword evidence="2" id="KW-1185">Reference proteome</keyword>
<evidence type="ECO:0000313" key="2">
    <source>
        <dbReference type="Proteomes" id="UP000642488"/>
    </source>
</evidence>
<sequence length="153" mass="17260">MPQPVNSIAATLRFANSAAPKFYDLASPICWCLRQAEIHIRDQDMGFSGDSMSFVTDHGTISVNRKQSKADSVEIAIEVSADSSEDVTVARQICYQLIHRLCHRAKITSIVWQPSRQVLRPAQFTWAVLQDMPRRLGEVTQIRQRPHYGAAIH</sequence>
<reference evidence="1" key="1">
    <citation type="submission" date="2020-12" db="EMBL/GenBank/DDBJ databases">
        <title>Bacterial taxonomy.</title>
        <authorList>
            <person name="Pan X."/>
        </authorList>
    </citation>
    <scope>NUCLEOTIDE SEQUENCE</scope>
    <source>
        <strain evidence="1">KCTC 52957</strain>
    </source>
</reference>
<dbReference type="AlphaFoldDB" id="A0A934IAL1"/>